<accession>A0A9N9JVH4</accession>
<organism evidence="1 2">
    <name type="scientific">Cetraspora pellucida</name>
    <dbReference type="NCBI Taxonomy" id="1433469"/>
    <lineage>
        <taxon>Eukaryota</taxon>
        <taxon>Fungi</taxon>
        <taxon>Fungi incertae sedis</taxon>
        <taxon>Mucoromycota</taxon>
        <taxon>Glomeromycotina</taxon>
        <taxon>Glomeromycetes</taxon>
        <taxon>Diversisporales</taxon>
        <taxon>Gigasporaceae</taxon>
        <taxon>Cetraspora</taxon>
    </lineage>
</organism>
<gene>
    <name evidence="1" type="ORF">CPELLU_LOCUS17497</name>
</gene>
<dbReference type="PANTHER" id="PTHR31424:SF5">
    <property type="entry name" value="APPLE DOMAIN-CONTAINING PROTEIN"/>
    <property type="match status" value="1"/>
</dbReference>
<proteinExistence type="predicted"/>
<reference evidence="1" key="1">
    <citation type="submission" date="2021-06" db="EMBL/GenBank/DDBJ databases">
        <authorList>
            <person name="Kallberg Y."/>
            <person name="Tangrot J."/>
            <person name="Rosling A."/>
        </authorList>
    </citation>
    <scope>NUCLEOTIDE SEQUENCE</scope>
    <source>
        <strain evidence="1">FL966</strain>
    </source>
</reference>
<comment type="caution">
    <text evidence="1">The sequence shown here is derived from an EMBL/GenBank/DDBJ whole genome shotgun (WGS) entry which is preliminary data.</text>
</comment>
<dbReference type="PANTHER" id="PTHR31424">
    <property type="entry name" value="PROTEIN CBG23806"/>
    <property type="match status" value="1"/>
</dbReference>
<name>A0A9N9JVH4_9GLOM</name>
<dbReference type="AlphaFoldDB" id="A0A9N9JVH4"/>
<feature type="non-terminal residue" evidence="1">
    <location>
        <position position="221"/>
    </location>
</feature>
<dbReference type="OrthoDB" id="2433196at2759"/>
<evidence type="ECO:0000313" key="2">
    <source>
        <dbReference type="Proteomes" id="UP000789759"/>
    </source>
</evidence>
<dbReference type="Proteomes" id="UP000789759">
    <property type="component" value="Unassembled WGS sequence"/>
</dbReference>
<keyword evidence="2" id="KW-1185">Reference proteome</keyword>
<sequence>LVARNVLNVNNPVINVHISADSHYTIILYLGGENYEMLQKVMESMISELHNLITNGLDSNGIKWKIKLYFSSDWKFMAIMLGFNAPNATYFYKMYKIEKNMNQLKSEFFNNRTSQTLNLPLPGHLKVSLLPMISLNHYVPDELHIMLRIWNRLWELVIQELKSENRFDNHVRAIINIEMQRISVGFHFWQDYAQSWHYTSLMGDDKEKVLCDFNFVIFDEE</sequence>
<protein>
    <submittedName>
        <fullName evidence="1">21166_t:CDS:1</fullName>
    </submittedName>
</protein>
<evidence type="ECO:0000313" key="1">
    <source>
        <dbReference type="EMBL" id="CAG8798139.1"/>
    </source>
</evidence>
<dbReference type="EMBL" id="CAJVQA010029950">
    <property type="protein sequence ID" value="CAG8798139.1"/>
    <property type="molecule type" value="Genomic_DNA"/>
</dbReference>